<evidence type="ECO:0000256" key="3">
    <source>
        <dbReference type="ARBA" id="ARBA00022898"/>
    </source>
</evidence>
<comment type="similarity">
    <text evidence="2 6">Belongs to the class-V pyridoxal-phosphate-dependent aminotransferase family.</text>
</comment>
<evidence type="ECO:0000256" key="6">
    <source>
        <dbReference type="RuleBase" id="RU004075"/>
    </source>
</evidence>
<evidence type="ECO:0000256" key="1">
    <source>
        <dbReference type="ARBA" id="ARBA00001933"/>
    </source>
</evidence>
<dbReference type="AlphaFoldDB" id="A0AB33IZ86"/>
<dbReference type="PANTHER" id="PTHR21152:SF40">
    <property type="entry name" value="ALANINE--GLYOXYLATE AMINOTRANSFERASE"/>
    <property type="match status" value="1"/>
</dbReference>
<dbReference type="PROSITE" id="PS00595">
    <property type="entry name" value="AA_TRANSFER_CLASS_5"/>
    <property type="match status" value="1"/>
</dbReference>
<comment type="cofactor">
    <cofactor evidence="1 5 7">
        <name>pyridoxal 5'-phosphate</name>
        <dbReference type="ChEBI" id="CHEBI:597326"/>
    </cofactor>
</comment>
<dbReference type="Gene3D" id="3.90.1150.10">
    <property type="entry name" value="Aspartate Aminotransferase, domain 1"/>
    <property type="match status" value="1"/>
</dbReference>
<accession>A0AB33IZ86</accession>
<evidence type="ECO:0000256" key="5">
    <source>
        <dbReference type="PIRSR" id="PIRSR000524-50"/>
    </source>
</evidence>
<reference evidence="9" key="1">
    <citation type="submission" date="2024-07" db="EMBL/GenBank/DDBJ databases">
        <title>Complete genome sequence of Prevotella sp. YM-2024 GTC17254.</title>
        <authorList>
            <person name="Hayashi M."/>
            <person name="Muto Y."/>
            <person name="Tanaka K."/>
            <person name="Niwa H."/>
        </authorList>
    </citation>
    <scope>NUCLEOTIDE SEQUENCE</scope>
    <source>
        <strain evidence="9">GTC17254</strain>
    </source>
</reference>
<dbReference type="Pfam" id="PF00266">
    <property type="entry name" value="Aminotran_5"/>
    <property type="match status" value="1"/>
</dbReference>
<dbReference type="InterPro" id="IPR000192">
    <property type="entry name" value="Aminotrans_V_dom"/>
</dbReference>
<sequence length="363" mass="39817">MKKQVDMLNFTVGPVMSSGAVRRIGGEQVPYFRTPEFSELTLDSEGLIKQFAHAEDSARVLFLTGSGTAAMEATVMNALIPSDRVLVVNGGSFGHRFVQLCEIHGLDYSEIKVPMGKQLTELMLEPFAGQGFTAFLVNVGETSTGVHYDMELISRFCQEQGLLLVVDAISSFLADPLDMESLHVDVMITGSQKALACAPGVSVIVLGERAVGRVEDNRVRSMYFDLKDALKNAERGQTPFTPAVGILRQINVRLHEIADGGGAAVEIERTRLLAEDFRQHIRHLPLEPFAESPSNALTSLHPLHVSAYDVFVRLKDEYGIWICPNGGELRDRVFRVGHIGALTVGDNMVLVEALNDLHDRGML</sequence>
<proteinExistence type="inferred from homology"/>
<dbReference type="GO" id="GO:0008453">
    <property type="term" value="F:alanine-glyoxylate transaminase activity"/>
    <property type="evidence" value="ECO:0007669"/>
    <property type="project" value="TreeGrafter"/>
</dbReference>
<protein>
    <submittedName>
        <fullName evidence="9">Alanine--glyoxylate aminotransferase family protein</fullName>
    </submittedName>
</protein>
<name>A0AB33IZ86_9BACT</name>
<dbReference type="Gene3D" id="3.40.640.10">
    <property type="entry name" value="Type I PLP-dependent aspartate aminotransferase-like (Major domain)"/>
    <property type="match status" value="1"/>
</dbReference>
<dbReference type="InterPro" id="IPR015421">
    <property type="entry name" value="PyrdxlP-dep_Trfase_major"/>
</dbReference>
<dbReference type="GO" id="GO:0004760">
    <property type="term" value="F:L-serine-pyruvate transaminase activity"/>
    <property type="evidence" value="ECO:0007669"/>
    <property type="project" value="TreeGrafter"/>
</dbReference>
<dbReference type="SUPFAM" id="SSF53383">
    <property type="entry name" value="PLP-dependent transferases"/>
    <property type="match status" value="1"/>
</dbReference>
<gene>
    <name evidence="9" type="ORF">GTC17254_23110</name>
</gene>
<organism evidence="9">
    <name type="scientific">Prevotella sp. GTC17254</name>
    <dbReference type="NCBI Taxonomy" id="3236794"/>
    <lineage>
        <taxon>Bacteria</taxon>
        <taxon>Pseudomonadati</taxon>
        <taxon>Bacteroidota</taxon>
        <taxon>Bacteroidia</taxon>
        <taxon>Bacteroidales</taxon>
        <taxon>Prevotellaceae</taxon>
        <taxon>Prevotella</taxon>
    </lineage>
</organism>
<feature type="domain" description="Aminotransferase class V" evidence="8">
    <location>
        <begin position="43"/>
        <end position="215"/>
    </location>
</feature>
<dbReference type="InterPro" id="IPR015424">
    <property type="entry name" value="PyrdxlP-dep_Trfase"/>
</dbReference>
<evidence type="ECO:0000256" key="2">
    <source>
        <dbReference type="ARBA" id="ARBA00009236"/>
    </source>
</evidence>
<dbReference type="EMBL" id="AP035786">
    <property type="protein sequence ID" value="BFO74714.1"/>
    <property type="molecule type" value="Genomic_DNA"/>
</dbReference>
<dbReference type="InterPro" id="IPR015422">
    <property type="entry name" value="PyrdxlP-dep_Trfase_small"/>
</dbReference>
<keyword evidence="9" id="KW-0032">Aminotransferase</keyword>
<keyword evidence="9" id="KW-0808">Transferase</keyword>
<evidence type="ECO:0000256" key="4">
    <source>
        <dbReference type="PIRSR" id="PIRSR000524-1"/>
    </source>
</evidence>
<evidence type="ECO:0000313" key="9">
    <source>
        <dbReference type="EMBL" id="BFO74714.1"/>
    </source>
</evidence>
<keyword evidence="3 5" id="KW-0663">Pyridoxal phosphate</keyword>
<evidence type="ECO:0000256" key="7">
    <source>
        <dbReference type="RuleBase" id="RU004504"/>
    </source>
</evidence>
<dbReference type="PANTHER" id="PTHR21152">
    <property type="entry name" value="AMINOTRANSFERASE CLASS V"/>
    <property type="match status" value="1"/>
</dbReference>
<feature type="binding site" evidence="4">
    <location>
        <position position="335"/>
    </location>
    <ligand>
        <name>substrate</name>
    </ligand>
</feature>
<dbReference type="PIRSF" id="PIRSF000524">
    <property type="entry name" value="SPT"/>
    <property type="match status" value="1"/>
</dbReference>
<feature type="modified residue" description="N6-(pyridoxal phosphate)lysine" evidence="5">
    <location>
        <position position="193"/>
    </location>
</feature>
<dbReference type="InterPro" id="IPR024169">
    <property type="entry name" value="SP_NH2Trfase/AEP_transaminase"/>
</dbReference>
<evidence type="ECO:0000259" key="8">
    <source>
        <dbReference type="Pfam" id="PF00266"/>
    </source>
</evidence>
<dbReference type="GO" id="GO:0019265">
    <property type="term" value="P:glycine biosynthetic process, by transamination of glyoxylate"/>
    <property type="evidence" value="ECO:0007669"/>
    <property type="project" value="TreeGrafter"/>
</dbReference>
<dbReference type="InterPro" id="IPR020578">
    <property type="entry name" value="Aminotrans_V_PyrdxlP_BS"/>
</dbReference>